<evidence type="ECO:0000256" key="8">
    <source>
        <dbReference type="ARBA" id="ARBA00023054"/>
    </source>
</evidence>
<feature type="transmembrane region" description="Helical" evidence="17">
    <location>
        <begin position="50"/>
        <end position="72"/>
    </location>
</feature>
<feature type="transmembrane region" description="Helical" evidence="17">
    <location>
        <begin position="12"/>
        <end position="30"/>
    </location>
</feature>
<keyword evidence="11" id="KW-1015">Disulfide bond</keyword>
<evidence type="ECO:0000256" key="6">
    <source>
        <dbReference type="ARBA" id="ARBA00022692"/>
    </source>
</evidence>
<evidence type="ECO:0000313" key="20">
    <source>
        <dbReference type="Proteomes" id="UP001432027"/>
    </source>
</evidence>
<evidence type="ECO:0000256" key="11">
    <source>
        <dbReference type="ARBA" id="ARBA00023157"/>
    </source>
</evidence>
<keyword evidence="14 15" id="KW-0407">Ion channel</keyword>
<evidence type="ECO:0000256" key="17">
    <source>
        <dbReference type="SAM" id="Phobius"/>
    </source>
</evidence>
<evidence type="ECO:0000256" key="1">
    <source>
        <dbReference type="ARBA" id="ARBA00004138"/>
    </source>
</evidence>
<keyword evidence="5" id="KW-1003">Cell membrane</keyword>
<accession>A0AAV5S7W8</accession>
<feature type="domain" description="Polycystin cation channel PKD1/PKD2" evidence="18">
    <location>
        <begin position="3"/>
        <end position="140"/>
    </location>
</feature>
<evidence type="ECO:0000256" key="16">
    <source>
        <dbReference type="SAM" id="Coils"/>
    </source>
</evidence>
<dbReference type="FunFam" id="1.10.287.70:FF:000055">
    <property type="entry name" value="Polycystic kidney disease 2-like 1"/>
    <property type="match status" value="1"/>
</dbReference>
<dbReference type="AlphaFoldDB" id="A0AAV5S7W8"/>
<dbReference type="PRINTS" id="PR01433">
    <property type="entry name" value="POLYCYSTIN2"/>
</dbReference>
<comment type="subcellular location">
    <subcellularLocation>
        <location evidence="2">Cell membrane</location>
        <topology evidence="2">Multi-pass membrane protein</topology>
    </subcellularLocation>
    <subcellularLocation>
        <location evidence="1">Cell projection</location>
        <location evidence="1">Cilium</location>
    </subcellularLocation>
</comment>
<protein>
    <recommendedName>
        <fullName evidence="18">Polycystin cation channel PKD1/PKD2 domain-containing protein</fullName>
    </recommendedName>
</protein>
<evidence type="ECO:0000256" key="10">
    <source>
        <dbReference type="ARBA" id="ARBA00023136"/>
    </source>
</evidence>
<dbReference type="InterPro" id="IPR003915">
    <property type="entry name" value="PKD_2"/>
</dbReference>
<evidence type="ECO:0000256" key="5">
    <source>
        <dbReference type="ARBA" id="ARBA00022475"/>
    </source>
</evidence>
<dbReference type="GO" id="GO:0005262">
    <property type="term" value="F:calcium channel activity"/>
    <property type="evidence" value="ECO:0007669"/>
    <property type="project" value="UniProtKB-KW"/>
</dbReference>
<dbReference type="Proteomes" id="UP001432027">
    <property type="component" value="Unassembled WGS sequence"/>
</dbReference>
<evidence type="ECO:0000256" key="9">
    <source>
        <dbReference type="ARBA" id="ARBA00023065"/>
    </source>
</evidence>
<evidence type="ECO:0000313" key="19">
    <source>
        <dbReference type="EMBL" id="GMS79036.1"/>
    </source>
</evidence>
<keyword evidence="15" id="KW-0106">Calcium</keyword>
<dbReference type="Gene3D" id="1.10.287.70">
    <property type="match status" value="1"/>
</dbReference>
<dbReference type="PANTHER" id="PTHR10877:SF183">
    <property type="entry name" value="AT14535P-RELATED"/>
    <property type="match status" value="1"/>
</dbReference>
<keyword evidence="12" id="KW-0325">Glycoprotein</keyword>
<proteinExistence type="inferred from homology"/>
<evidence type="ECO:0000256" key="3">
    <source>
        <dbReference type="ARBA" id="ARBA00007200"/>
    </source>
</evidence>
<evidence type="ECO:0000256" key="13">
    <source>
        <dbReference type="ARBA" id="ARBA00023273"/>
    </source>
</evidence>
<reference evidence="19" key="1">
    <citation type="submission" date="2023-10" db="EMBL/GenBank/DDBJ databases">
        <title>Genome assembly of Pristionchus species.</title>
        <authorList>
            <person name="Yoshida K."/>
            <person name="Sommer R.J."/>
        </authorList>
    </citation>
    <scope>NUCLEOTIDE SEQUENCE</scope>
    <source>
        <strain evidence="19">RS0144</strain>
    </source>
</reference>
<gene>
    <name evidence="19" type="ORF">PENTCL1PPCAC_1211</name>
</gene>
<keyword evidence="10 17" id="KW-0472">Membrane</keyword>
<keyword evidence="4" id="KW-0813">Transport</keyword>
<keyword evidence="13" id="KW-0966">Cell projection</keyword>
<keyword evidence="6 17" id="KW-0812">Transmembrane</keyword>
<evidence type="ECO:0000256" key="2">
    <source>
        <dbReference type="ARBA" id="ARBA00004651"/>
    </source>
</evidence>
<feature type="non-terminal residue" evidence="19">
    <location>
        <position position="282"/>
    </location>
</feature>
<dbReference type="InterPro" id="IPR013122">
    <property type="entry name" value="PKD1_2_channel"/>
</dbReference>
<keyword evidence="9 15" id="KW-0406">Ion transport</keyword>
<evidence type="ECO:0000256" key="15">
    <source>
        <dbReference type="PIRSR" id="PIRSR603915-1"/>
    </source>
</evidence>
<dbReference type="GO" id="GO:0005509">
    <property type="term" value="F:calcium ion binding"/>
    <property type="evidence" value="ECO:0007669"/>
    <property type="project" value="InterPro"/>
</dbReference>
<evidence type="ECO:0000256" key="7">
    <source>
        <dbReference type="ARBA" id="ARBA00022989"/>
    </source>
</evidence>
<keyword evidence="20" id="KW-1185">Reference proteome</keyword>
<dbReference type="GO" id="GO:0050982">
    <property type="term" value="P:detection of mechanical stimulus"/>
    <property type="evidence" value="ECO:0007669"/>
    <property type="project" value="TreeGrafter"/>
</dbReference>
<dbReference type="InterPro" id="IPR051223">
    <property type="entry name" value="Polycystin"/>
</dbReference>
<feature type="binding site" evidence="15">
    <location>
        <position position="214"/>
    </location>
    <ligand>
        <name>Ca(2+)</name>
        <dbReference type="ChEBI" id="CHEBI:29108"/>
        <label>2</label>
    </ligand>
</feature>
<keyword evidence="8 16" id="KW-0175">Coiled coil</keyword>
<keyword evidence="15" id="KW-0109">Calcium transport</keyword>
<dbReference type="GO" id="GO:0005929">
    <property type="term" value="C:cilium"/>
    <property type="evidence" value="ECO:0007669"/>
    <property type="project" value="UniProtKB-SubCell"/>
</dbReference>
<dbReference type="PANTHER" id="PTHR10877">
    <property type="entry name" value="POLYCYSTIN FAMILY MEMBER"/>
    <property type="match status" value="1"/>
</dbReference>
<keyword evidence="15" id="KW-0479">Metal-binding</keyword>
<dbReference type="Pfam" id="PF08016">
    <property type="entry name" value="PKD_channel"/>
    <property type="match status" value="1"/>
</dbReference>
<dbReference type="GO" id="GO:0005886">
    <property type="term" value="C:plasma membrane"/>
    <property type="evidence" value="ECO:0007669"/>
    <property type="project" value="UniProtKB-SubCell"/>
</dbReference>
<keyword evidence="15" id="KW-0107">Calcium channel</keyword>
<evidence type="ECO:0000256" key="12">
    <source>
        <dbReference type="ARBA" id="ARBA00023180"/>
    </source>
</evidence>
<evidence type="ECO:0000256" key="4">
    <source>
        <dbReference type="ARBA" id="ARBA00022448"/>
    </source>
</evidence>
<name>A0AAV5S7W8_9BILA</name>
<evidence type="ECO:0000259" key="18">
    <source>
        <dbReference type="Pfam" id="PF08016"/>
    </source>
</evidence>
<evidence type="ECO:0000256" key="14">
    <source>
        <dbReference type="ARBA" id="ARBA00023303"/>
    </source>
</evidence>
<feature type="coiled-coil region" evidence="16">
    <location>
        <begin position="213"/>
        <end position="240"/>
    </location>
</feature>
<dbReference type="EMBL" id="BTSX01000001">
    <property type="protein sequence ID" value="GMS79036.1"/>
    <property type="molecule type" value="Genomic_DNA"/>
</dbReference>
<keyword evidence="7 17" id="KW-1133">Transmembrane helix</keyword>
<comment type="similarity">
    <text evidence="3">Belongs to the polycystin family.</text>
</comment>
<organism evidence="19 20">
    <name type="scientific">Pristionchus entomophagus</name>
    <dbReference type="NCBI Taxonomy" id="358040"/>
    <lineage>
        <taxon>Eukaryota</taxon>
        <taxon>Metazoa</taxon>
        <taxon>Ecdysozoa</taxon>
        <taxon>Nematoda</taxon>
        <taxon>Chromadorea</taxon>
        <taxon>Rhabditida</taxon>
        <taxon>Rhabditina</taxon>
        <taxon>Diplogasteromorpha</taxon>
        <taxon>Diplogasteroidea</taxon>
        <taxon>Neodiplogasteridae</taxon>
        <taxon>Pristionchus</taxon>
    </lineage>
</organism>
<feature type="transmembrane region" description="Helical" evidence="17">
    <location>
        <begin position="112"/>
        <end position="137"/>
    </location>
</feature>
<comment type="caution">
    <text evidence="19">The sequence shown here is derived from an EMBL/GenBank/DDBJ whole genome shotgun (WGS) entry which is preliminary data.</text>
</comment>
<sequence length="282" mass="32698">MDDIVNAESTYNNIAALLLFFVWIKIFKCISFNKTLSQLPTTLSRSAKGIASFACMFFLIFFAFAQFGYLVFGTQIQDYSTIFGASFALVRFIRGDFDFRALERANRVLGPLFFLTFDFSVCIILLGMFLAIINSAYGEMKEELARQPDDYHVASFVSKSWYRFLRALHLARDIPDVEREIDFKAWKAAFKTRGFTNVEINDKFDKFEVLSWNEMNEGAREELESELETEQREKRRRAKQHREVNRIASRVEAIETAILAIAVRIETVVGRLKTMELEKVRS</sequence>